<name>A0A7I7L0G4_9MYCO</name>
<evidence type="ECO:0000256" key="8">
    <source>
        <dbReference type="SAM" id="Phobius"/>
    </source>
</evidence>
<feature type="transmembrane region" description="Helical" evidence="8">
    <location>
        <begin position="276"/>
        <end position="300"/>
    </location>
</feature>
<feature type="region of interest" description="Disordered" evidence="7">
    <location>
        <begin position="803"/>
        <end position="836"/>
    </location>
</feature>
<feature type="domain" description="SSD" evidence="9">
    <location>
        <begin position="214"/>
        <end position="333"/>
    </location>
</feature>
<feature type="transmembrane region" description="Helical" evidence="8">
    <location>
        <begin position="312"/>
        <end position="334"/>
    </location>
</feature>
<dbReference type="PROSITE" id="PS50156">
    <property type="entry name" value="SSD"/>
    <property type="match status" value="1"/>
</dbReference>
<keyword evidence="11" id="KW-1185">Reference proteome</keyword>
<dbReference type="SUPFAM" id="SSF82866">
    <property type="entry name" value="Multidrug efflux transporter AcrB transmembrane domain"/>
    <property type="match status" value="2"/>
</dbReference>
<dbReference type="GO" id="GO:0005886">
    <property type="term" value="C:plasma membrane"/>
    <property type="evidence" value="ECO:0007669"/>
    <property type="project" value="UniProtKB-SubCell"/>
</dbReference>
<proteinExistence type="inferred from homology"/>
<dbReference type="InterPro" id="IPR000731">
    <property type="entry name" value="SSD"/>
</dbReference>
<keyword evidence="3" id="KW-1003">Cell membrane</keyword>
<evidence type="ECO:0000256" key="1">
    <source>
        <dbReference type="ARBA" id="ARBA00004651"/>
    </source>
</evidence>
<evidence type="ECO:0000256" key="2">
    <source>
        <dbReference type="ARBA" id="ARBA00010157"/>
    </source>
</evidence>
<evidence type="ECO:0000256" key="3">
    <source>
        <dbReference type="ARBA" id="ARBA00022475"/>
    </source>
</evidence>
<feature type="transmembrane region" description="Helical" evidence="8">
    <location>
        <begin position="185"/>
        <end position="203"/>
    </location>
</feature>
<evidence type="ECO:0000313" key="10">
    <source>
        <dbReference type="EMBL" id="BBX47506.1"/>
    </source>
</evidence>
<organism evidence="10 11">
    <name type="scientific">Mycobacterium cookii</name>
    <dbReference type="NCBI Taxonomy" id="1775"/>
    <lineage>
        <taxon>Bacteria</taxon>
        <taxon>Bacillati</taxon>
        <taxon>Actinomycetota</taxon>
        <taxon>Actinomycetes</taxon>
        <taxon>Mycobacteriales</taxon>
        <taxon>Mycobacteriaceae</taxon>
        <taxon>Mycobacterium</taxon>
    </lineage>
</organism>
<dbReference type="Proteomes" id="UP000465866">
    <property type="component" value="Chromosome"/>
</dbReference>
<feature type="transmembrane region" description="Helical" evidence="8">
    <location>
        <begin position="208"/>
        <end position="228"/>
    </location>
</feature>
<dbReference type="Gene3D" id="1.20.1640.10">
    <property type="entry name" value="Multidrug efflux transporter AcrB transmembrane domain"/>
    <property type="match status" value="2"/>
</dbReference>
<gene>
    <name evidence="10" type="primary">mmpL11</name>
    <name evidence="10" type="ORF">MCOO_35210</name>
</gene>
<accession>A0A7I7L0G4</accession>
<feature type="transmembrane region" description="Helical" evidence="8">
    <location>
        <begin position="234"/>
        <end position="255"/>
    </location>
</feature>
<dbReference type="AlphaFoldDB" id="A0A7I7L0G4"/>
<evidence type="ECO:0000256" key="7">
    <source>
        <dbReference type="SAM" id="MobiDB-lite"/>
    </source>
</evidence>
<feature type="transmembrane region" description="Helical" evidence="8">
    <location>
        <begin position="563"/>
        <end position="581"/>
    </location>
</feature>
<feature type="transmembrane region" description="Helical" evidence="8">
    <location>
        <begin position="641"/>
        <end position="664"/>
    </location>
</feature>
<dbReference type="InterPro" id="IPR004869">
    <property type="entry name" value="MMPL_dom"/>
</dbReference>
<dbReference type="Pfam" id="PF03176">
    <property type="entry name" value="MMPL"/>
    <property type="match status" value="2"/>
</dbReference>
<evidence type="ECO:0000256" key="4">
    <source>
        <dbReference type="ARBA" id="ARBA00022692"/>
    </source>
</evidence>
<feature type="transmembrane region" description="Helical" evidence="8">
    <location>
        <begin position="12"/>
        <end position="31"/>
    </location>
</feature>
<comment type="similarity">
    <text evidence="2">Belongs to the resistance-nodulation-cell division (RND) (TC 2.A.6) family. MmpL subfamily.</text>
</comment>
<keyword evidence="4 8" id="KW-0812">Transmembrane</keyword>
<dbReference type="KEGG" id="mcoo:MCOO_35210"/>
<keyword evidence="6 8" id="KW-0472">Membrane</keyword>
<dbReference type="RefSeq" id="WP_163778364.1">
    <property type="nucleotide sequence ID" value="NZ_AP022569.1"/>
</dbReference>
<dbReference type="PANTHER" id="PTHR33406:SF13">
    <property type="entry name" value="MEMBRANE PROTEIN YDFJ"/>
    <property type="match status" value="1"/>
</dbReference>
<protein>
    <submittedName>
        <fullName evidence="10">Putative transport protein MmpL11</fullName>
    </submittedName>
</protein>
<reference evidence="10 11" key="1">
    <citation type="journal article" date="2019" name="Emerg. Microbes Infect.">
        <title>Comprehensive subspecies identification of 175 nontuberculous mycobacteria species based on 7547 genomic profiles.</title>
        <authorList>
            <person name="Matsumoto Y."/>
            <person name="Kinjo T."/>
            <person name="Motooka D."/>
            <person name="Nabeya D."/>
            <person name="Jung N."/>
            <person name="Uechi K."/>
            <person name="Horii T."/>
            <person name="Iida T."/>
            <person name="Fujita J."/>
            <person name="Nakamura S."/>
        </authorList>
    </citation>
    <scope>NUCLEOTIDE SEQUENCE [LARGE SCALE GENOMIC DNA]</scope>
    <source>
        <strain evidence="10 11">JCM 12404</strain>
    </source>
</reference>
<dbReference type="InterPro" id="IPR050545">
    <property type="entry name" value="Mycobact_MmpL"/>
</dbReference>
<feature type="transmembrane region" description="Helical" evidence="8">
    <location>
        <begin position="371"/>
        <end position="393"/>
    </location>
</feature>
<evidence type="ECO:0000256" key="5">
    <source>
        <dbReference type="ARBA" id="ARBA00022989"/>
    </source>
</evidence>
<sequence length="997" mass="106430">MMRLSSNLRRFRWLVFTGWLLAMIAAVYLVVTQSGHLTGGGFDVPGSQSLHVHDDLEAHYPDQGTSPLALVAAPRADAGYQDMNSAANFLQQVAKQVPDVAVVNNPAQPSPQPDRPYVVSLRLDSTNNASASDAAKKLRAKVGVQGTRPGQMADGRVRLYVIGQGALSTAAAANTKHDIAKAEQWNFPIILIVLLAVFGSLAAAAIPLALGICTVAITMGLVYLLSAYTTMSVFVTSTVSMFGIALAVDYSLFILMRYREELRAGRQPQEAVDAAMATSGLAVALSGMTVVASLTGIYLINTPALTSMATGAILAVAVAMLTSTTMTPAVLATFGRSAAKRSAALHWSRRPETTQSRFWSQWIGWVMRRPWASAAAAATVLLVMAGPALSMVMGNSLLRQFNSSHEIRAGVSAAAEALGPGALGPVQVMVTFPDGDASSPSHTPTLDAIRHEMGQAPNIISVAPSTFADNNSSAVLSGVLSVDPEDLGARRTIAWLRGHLPQAGGASAQVAVGGPTALIKDFDDQVSRTEPWVLVFVALIAFVMLLLSIQSVFLAFKGVLMTVLSVAAAYGSLVMVFQWGWLEKLGFGQISSIDSTVPPLVLAMTFGLSMDYEIFLLTRIRERFLQSGNTHDAVAYGVSTSARTITSAALIMIAVFIGFAFAGMPLVAEIGVACAVAIAVDATVVRLVMVPALMAMFAEWNWWLPAWLERILPSVDFEKPLPAVDLGDILMIPDDISAPAVSGADLRIVLKSAARLKDLAPDAITVADPLAFTGCSRSRGPGTRIKGSEYVASSTTRQLAVIGAPTGTNGHSGAKKLVGGRSHRNGGSPERAAPRAVRPVHPVTLWRGRLSVALDALETEARIEQPEFERCSPMETTHVQLATGDRLQIPTGAETLRLKGYLIMSRNSSRDYADFAELVDTMEAETAAVVLASMDRYYCCRTPRQQWIASQLVRRLADPYPSDVDNDGWPESDTKADWETVRQRCLSVAVAMLEEAR</sequence>
<evidence type="ECO:0000256" key="6">
    <source>
        <dbReference type="ARBA" id="ARBA00023136"/>
    </source>
</evidence>
<dbReference type="PANTHER" id="PTHR33406">
    <property type="entry name" value="MEMBRANE PROTEIN MJ1562-RELATED"/>
    <property type="match status" value="1"/>
</dbReference>
<feature type="transmembrane region" description="Helical" evidence="8">
    <location>
        <begin position="532"/>
        <end position="556"/>
    </location>
</feature>
<evidence type="ECO:0000259" key="9">
    <source>
        <dbReference type="PROSITE" id="PS50156"/>
    </source>
</evidence>
<comment type="subcellular location">
    <subcellularLocation>
        <location evidence="1">Cell membrane</location>
        <topology evidence="1">Multi-pass membrane protein</topology>
    </subcellularLocation>
</comment>
<dbReference type="EMBL" id="AP022569">
    <property type="protein sequence ID" value="BBX47506.1"/>
    <property type="molecule type" value="Genomic_DNA"/>
</dbReference>
<evidence type="ECO:0000313" key="11">
    <source>
        <dbReference type="Proteomes" id="UP000465866"/>
    </source>
</evidence>
<keyword evidence="5 8" id="KW-1133">Transmembrane helix</keyword>
<feature type="transmembrane region" description="Helical" evidence="8">
    <location>
        <begin position="670"/>
        <end position="689"/>
    </location>
</feature>
<feature type="transmembrane region" description="Helical" evidence="8">
    <location>
        <begin position="601"/>
        <end position="620"/>
    </location>
</feature>